<feature type="domain" description="Ig-like" evidence="2">
    <location>
        <begin position="78"/>
        <end position="190"/>
    </location>
</feature>
<dbReference type="InterPro" id="IPR052307">
    <property type="entry name" value="EJ_Adhesion_Regulator"/>
</dbReference>
<feature type="transmembrane region" description="Helical" evidence="1">
    <location>
        <begin position="31"/>
        <end position="56"/>
    </location>
</feature>
<keyword evidence="1" id="KW-0472">Membrane</keyword>
<dbReference type="InterPro" id="IPR013106">
    <property type="entry name" value="Ig_V-set"/>
</dbReference>
<dbReference type="InterPro" id="IPR013783">
    <property type="entry name" value="Ig-like_fold"/>
</dbReference>
<dbReference type="PROSITE" id="PS50835">
    <property type="entry name" value="IG_LIKE"/>
    <property type="match status" value="1"/>
</dbReference>
<dbReference type="Proteomes" id="UP000261620">
    <property type="component" value="Unplaced"/>
</dbReference>
<reference evidence="3" key="1">
    <citation type="submission" date="2025-08" db="UniProtKB">
        <authorList>
            <consortium name="Ensembl"/>
        </authorList>
    </citation>
    <scope>IDENTIFICATION</scope>
</reference>
<reference evidence="3" key="2">
    <citation type="submission" date="2025-09" db="UniProtKB">
        <authorList>
            <consortium name="Ensembl"/>
        </authorList>
    </citation>
    <scope>IDENTIFICATION</scope>
</reference>
<evidence type="ECO:0000256" key="1">
    <source>
        <dbReference type="SAM" id="Phobius"/>
    </source>
</evidence>
<dbReference type="Pfam" id="PF07686">
    <property type="entry name" value="V-set"/>
    <property type="match status" value="1"/>
</dbReference>
<evidence type="ECO:0000313" key="3">
    <source>
        <dbReference type="Ensembl" id="ENSMMOP00000025706.1"/>
    </source>
</evidence>
<evidence type="ECO:0000259" key="2">
    <source>
        <dbReference type="PROSITE" id="PS50835"/>
    </source>
</evidence>
<dbReference type="Gene3D" id="2.60.40.10">
    <property type="entry name" value="Immunoglobulins"/>
    <property type="match status" value="1"/>
</dbReference>
<dbReference type="InterPro" id="IPR036179">
    <property type="entry name" value="Ig-like_dom_sf"/>
</dbReference>
<organism evidence="3 4">
    <name type="scientific">Mola mola</name>
    <name type="common">Ocean sunfish</name>
    <name type="synonym">Tetraodon mola</name>
    <dbReference type="NCBI Taxonomy" id="94237"/>
    <lineage>
        <taxon>Eukaryota</taxon>
        <taxon>Metazoa</taxon>
        <taxon>Chordata</taxon>
        <taxon>Craniata</taxon>
        <taxon>Vertebrata</taxon>
        <taxon>Euteleostomi</taxon>
        <taxon>Actinopterygii</taxon>
        <taxon>Neopterygii</taxon>
        <taxon>Teleostei</taxon>
        <taxon>Neoteleostei</taxon>
        <taxon>Acanthomorphata</taxon>
        <taxon>Eupercaria</taxon>
        <taxon>Tetraodontiformes</taxon>
        <taxon>Molidae</taxon>
        <taxon>Mola</taxon>
    </lineage>
</organism>
<sequence length="397" mass="44517">MKSILFFRCSSVFGEIFNVSLIIIHNKHIFFLFYFSLPLSLHLSTFFFFFVSFTFFKTKCLWSQLLTVQRNKCYSSSPDSSEDNLSASVTQILYVAVGDSVTLSCHFSLAIGDVGVLDVEWSIKPADILKKRDPHHLVSKLTNYLPHCMINGILSGAEFRFLFPDLSSGSASISFTNVPTADTNTYQCKIRKGFGIIMVIIHLDVMDRPAKPKCYQEVGFKLVLRHRGTQSSSPIWYRWAMETGDKVLPPMMPLLILCKNCLLTLKSNSTVVSVTVLAAAVDTVLVVNNIITTIIVSCHRKRQHVEYFGNMITEDDLPQVAPSTRVPCTRQSFLQCPTDSGQAYSTLLNLHCVHTNFGASKFQILICYASKFSSMLPNSFLGKIGKNGNMLFPNVHL</sequence>
<accession>A0A3Q3XMY2</accession>
<name>A0A3Q3XMY2_MOLML</name>
<keyword evidence="1" id="KW-1133">Transmembrane helix</keyword>
<feature type="transmembrane region" description="Helical" evidence="1">
    <location>
        <begin position="5"/>
        <end position="25"/>
    </location>
</feature>
<keyword evidence="4" id="KW-1185">Reference proteome</keyword>
<dbReference type="InterPro" id="IPR007110">
    <property type="entry name" value="Ig-like_dom"/>
</dbReference>
<evidence type="ECO:0000313" key="4">
    <source>
        <dbReference type="Proteomes" id="UP000261620"/>
    </source>
</evidence>
<protein>
    <recommendedName>
        <fullName evidence="2">Ig-like domain-containing protein</fullName>
    </recommendedName>
</protein>
<dbReference type="STRING" id="94237.ENSMMOP00000025706"/>
<proteinExistence type="predicted"/>
<dbReference type="Ensembl" id="ENSMMOT00000026140.1">
    <property type="protein sequence ID" value="ENSMMOP00000025706.1"/>
    <property type="gene ID" value="ENSMMOG00000019478.1"/>
</dbReference>
<dbReference type="PANTHER" id="PTHR44468">
    <property type="entry name" value="COXSACKIEVIRUS AND ADENOVIRUS RECEPTOR-RELATED"/>
    <property type="match status" value="1"/>
</dbReference>
<dbReference type="SUPFAM" id="SSF48726">
    <property type="entry name" value="Immunoglobulin"/>
    <property type="match status" value="1"/>
</dbReference>
<dbReference type="AlphaFoldDB" id="A0A3Q3XMY2"/>
<keyword evidence="1" id="KW-0812">Transmembrane</keyword>